<name>A0ABR9S408_9BURK</name>
<feature type="region of interest" description="Disordered" evidence="1">
    <location>
        <begin position="266"/>
        <end position="288"/>
    </location>
</feature>
<evidence type="ECO:0008006" key="4">
    <source>
        <dbReference type="Google" id="ProtNLM"/>
    </source>
</evidence>
<gene>
    <name evidence="2" type="ORF">IM787_11930</name>
</gene>
<dbReference type="Proteomes" id="UP000806285">
    <property type="component" value="Unassembled WGS sequence"/>
</dbReference>
<dbReference type="RefSeq" id="WP_193676859.1">
    <property type="nucleotide sequence ID" value="NZ_JADDIV010000003.1"/>
</dbReference>
<dbReference type="EMBL" id="JADDIV010000003">
    <property type="protein sequence ID" value="MBE7368258.1"/>
    <property type="molecule type" value="Genomic_DNA"/>
</dbReference>
<keyword evidence="3" id="KW-1185">Reference proteome</keyword>
<protein>
    <recommendedName>
        <fullName evidence="4">PEGA domain-containing protein</fullName>
    </recommendedName>
</protein>
<evidence type="ECO:0000313" key="3">
    <source>
        <dbReference type="Proteomes" id="UP000806285"/>
    </source>
</evidence>
<evidence type="ECO:0000256" key="1">
    <source>
        <dbReference type="SAM" id="MobiDB-lite"/>
    </source>
</evidence>
<evidence type="ECO:0000313" key="2">
    <source>
        <dbReference type="EMBL" id="MBE7368258.1"/>
    </source>
</evidence>
<proteinExistence type="predicted"/>
<sequence>MAASVLFLRLRSASQDGDGDRAGLPAALRSAADGWDPQRRVVLEAPDGFAIVGDIPPLKALEAARRARAVLPQDALGVALHHGSVHTEPGHDGLRVAGEGLDTAEALAAFPAAHPILASQAFRDALERQAPRAAEDLRAAGEMMDAQRQTHPLHVFDPAAASARRLRRNLLAGGGVLAVLGLGWAARMARLRYEAARRPAVIRFDIRPDGEVHVDGQHVGTTPPLVQLALPAGPHAIEVRHGKAQPLRLEVHLQPGEEMELHHVFPPPAPVPRRAPRPAVPQREPTAREKLERAIQKYKFW</sequence>
<accession>A0ABR9S408</accession>
<organism evidence="2 3">
    <name type="scientific">Ramlibacter pallidus</name>
    <dbReference type="NCBI Taxonomy" id="2780087"/>
    <lineage>
        <taxon>Bacteria</taxon>
        <taxon>Pseudomonadati</taxon>
        <taxon>Pseudomonadota</taxon>
        <taxon>Betaproteobacteria</taxon>
        <taxon>Burkholderiales</taxon>
        <taxon>Comamonadaceae</taxon>
        <taxon>Ramlibacter</taxon>
    </lineage>
</organism>
<reference evidence="2 3" key="1">
    <citation type="submission" date="2020-10" db="EMBL/GenBank/DDBJ databases">
        <title>Ramlibacter sp. HM2 16S ribosomal RNA gene Genome sequencing and assembly.</title>
        <authorList>
            <person name="Kang M."/>
        </authorList>
    </citation>
    <scope>NUCLEOTIDE SEQUENCE [LARGE SCALE GENOMIC DNA]</scope>
    <source>
        <strain evidence="2 3">HM2</strain>
    </source>
</reference>
<comment type="caution">
    <text evidence="2">The sequence shown here is derived from an EMBL/GenBank/DDBJ whole genome shotgun (WGS) entry which is preliminary data.</text>
</comment>